<dbReference type="CDD" id="cd09272">
    <property type="entry name" value="RNase_HI_RT_Ty1"/>
    <property type="match status" value="1"/>
</dbReference>
<accession>A0AAV3RIC8</accession>
<proteinExistence type="predicted"/>
<evidence type="ECO:0000313" key="2">
    <source>
        <dbReference type="Proteomes" id="UP001454036"/>
    </source>
</evidence>
<evidence type="ECO:0000313" key="1">
    <source>
        <dbReference type="EMBL" id="GAA0174738.1"/>
    </source>
</evidence>
<protein>
    <submittedName>
        <fullName evidence="1">Uncharacterized protein</fullName>
    </submittedName>
</protein>
<dbReference type="PANTHER" id="PTHR11439:SF524">
    <property type="entry name" value="RNA-DIRECTED DNA POLYMERASE, PROTEIN KINASE RLK-PELLE-DLSV FAMILY"/>
    <property type="match status" value="1"/>
</dbReference>
<gene>
    <name evidence="1" type="ORF">LIER_41772</name>
</gene>
<dbReference type="AlphaFoldDB" id="A0AAV3RIC8"/>
<organism evidence="1 2">
    <name type="scientific">Lithospermum erythrorhizon</name>
    <name type="common">Purple gromwell</name>
    <name type="synonym">Lithospermum officinale var. erythrorhizon</name>
    <dbReference type="NCBI Taxonomy" id="34254"/>
    <lineage>
        <taxon>Eukaryota</taxon>
        <taxon>Viridiplantae</taxon>
        <taxon>Streptophyta</taxon>
        <taxon>Embryophyta</taxon>
        <taxon>Tracheophyta</taxon>
        <taxon>Spermatophyta</taxon>
        <taxon>Magnoliopsida</taxon>
        <taxon>eudicotyledons</taxon>
        <taxon>Gunneridae</taxon>
        <taxon>Pentapetalae</taxon>
        <taxon>asterids</taxon>
        <taxon>lamiids</taxon>
        <taxon>Boraginales</taxon>
        <taxon>Boraginaceae</taxon>
        <taxon>Boraginoideae</taxon>
        <taxon>Lithospermeae</taxon>
        <taxon>Lithospermum</taxon>
    </lineage>
</organism>
<dbReference type="PANTHER" id="PTHR11439">
    <property type="entry name" value="GAG-POL-RELATED RETROTRANSPOSON"/>
    <property type="match status" value="1"/>
</dbReference>
<comment type="caution">
    <text evidence="1">The sequence shown here is derived from an EMBL/GenBank/DDBJ whole genome shotgun (WGS) entry which is preliminary data.</text>
</comment>
<name>A0AAV3RIC8_LITER</name>
<sequence>MHAPMTDHILALKRVVRYLQGTVNYGLNLYKSSTCALTSYTDADWPRCPDTRNADAEYRGVANIVSEACWLHNPLFKLHYPLTKATIVCCDNVISIYLFENPVQHQRTEHVELDIHFVCEKVALGHVRVLQAPFRYHIDDIGLPLIVFIDFRDSLSVRPPPNSTERVY</sequence>
<dbReference type="EMBL" id="BAABME010026905">
    <property type="protein sequence ID" value="GAA0174738.1"/>
    <property type="molecule type" value="Genomic_DNA"/>
</dbReference>
<keyword evidence="2" id="KW-1185">Reference proteome</keyword>
<reference evidence="1 2" key="1">
    <citation type="submission" date="2024-01" db="EMBL/GenBank/DDBJ databases">
        <title>The complete chloroplast genome sequence of Lithospermum erythrorhizon: insights into the phylogenetic relationship among Boraginaceae species and the maternal lineages of purple gromwells.</title>
        <authorList>
            <person name="Okada T."/>
            <person name="Watanabe K."/>
        </authorList>
    </citation>
    <scope>NUCLEOTIDE SEQUENCE [LARGE SCALE GENOMIC DNA]</scope>
</reference>
<dbReference type="Proteomes" id="UP001454036">
    <property type="component" value="Unassembled WGS sequence"/>
</dbReference>